<dbReference type="Gene3D" id="3.30.930.10">
    <property type="entry name" value="Bira Bifunctional Protein, Domain 2"/>
    <property type="match status" value="1"/>
</dbReference>
<protein>
    <recommendedName>
        <fullName evidence="1">phenylalanine--tRNA ligase</fullName>
        <ecNumber evidence="1">6.1.1.20</ecNumber>
    </recommendedName>
</protein>
<dbReference type="SUPFAM" id="SSF55681">
    <property type="entry name" value="Class II aaRS and biotin synthetases"/>
    <property type="match status" value="1"/>
</dbReference>
<dbReference type="GO" id="GO:0005737">
    <property type="term" value="C:cytoplasm"/>
    <property type="evidence" value="ECO:0007669"/>
    <property type="project" value="TreeGrafter"/>
</dbReference>
<reference evidence="9 10" key="1">
    <citation type="journal article" date="2016" name="Nat. Commun.">
        <title>Thousands of microbial genomes shed light on interconnected biogeochemical processes in an aquifer system.</title>
        <authorList>
            <person name="Anantharaman K."/>
            <person name="Brown C.T."/>
            <person name="Hug L.A."/>
            <person name="Sharon I."/>
            <person name="Castelle C.J."/>
            <person name="Probst A.J."/>
            <person name="Thomas B.C."/>
            <person name="Singh A."/>
            <person name="Wilkins M.J."/>
            <person name="Karaoz U."/>
            <person name="Brodie E.L."/>
            <person name="Williams K.H."/>
            <person name="Hubbard S.S."/>
            <person name="Banfield J.F."/>
        </authorList>
    </citation>
    <scope>NUCLEOTIDE SEQUENCE [LARGE SCALE GENOMIC DNA]</scope>
</reference>
<dbReference type="PANTHER" id="PTHR11538">
    <property type="entry name" value="PHENYLALANYL-TRNA SYNTHETASE"/>
    <property type="match status" value="1"/>
</dbReference>
<evidence type="ECO:0000313" key="10">
    <source>
        <dbReference type="Proteomes" id="UP000177481"/>
    </source>
</evidence>
<name>A0A1F5EBU2_9BACT</name>
<evidence type="ECO:0000259" key="8">
    <source>
        <dbReference type="PROSITE" id="PS50862"/>
    </source>
</evidence>
<dbReference type="GO" id="GO:0000049">
    <property type="term" value="F:tRNA binding"/>
    <property type="evidence" value="ECO:0007669"/>
    <property type="project" value="InterPro"/>
</dbReference>
<evidence type="ECO:0000256" key="6">
    <source>
        <dbReference type="ARBA" id="ARBA00023146"/>
    </source>
</evidence>
<evidence type="ECO:0000256" key="2">
    <source>
        <dbReference type="ARBA" id="ARBA00022598"/>
    </source>
</evidence>
<keyword evidence="3" id="KW-0547">Nucleotide-binding</keyword>
<keyword evidence="4" id="KW-0067">ATP-binding</keyword>
<keyword evidence="6" id="KW-0030">Aminoacyl-tRNA synthetase</keyword>
<comment type="caution">
    <text evidence="9">The sequence shown here is derived from an EMBL/GenBank/DDBJ whole genome shotgun (WGS) entry which is preliminary data.</text>
</comment>
<sequence length="228" mass="26061">MISGHPHPITVVLERLIEYFTVYGFEVFEGPEVETEANNFDRLNIPADHPVREEHDTFFLTSGLLLRTHTSPMQLRIMDHRQAPIRALVPGRVFRNESTDSTHNHTFNQLEGFVLDENANMEQLITTLKGMLNHLMGGRMRFRVRPSYFPFVEPGIELDLFHRGKFVEVLGAGMIHPNVLAAMNVDQSKYTGWAFGVGIERLLNLVSDVEDARLNLSGDYRYSGQFKC</sequence>
<accession>A0A1F5EBU2</accession>
<dbReference type="AlphaFoldDB" id="A0A1F5EBU2"/>
<feature type="domain" description="Aminoacyl-transfer RNA synthetases class-II family profile" evidence="8">
    <location>
        <begin position="12"/>
        <end position="206"/>
    </location>
</feature>
<dbReference type="PROSITE" id="PS50862">
    <property type="entry name" value="AA_TRNA_LIGASE_II"/>
    <property type="match status" value="1"/>
</dbReference>
<dbReference type="Proteomes" id="UP000177481">
    <property type="component" value="Unassembled WGS sequence"/>
</dbReference>
<comment type="catalytic activity">
    <reaction evidence="7">
        <text>tRNA(Phe) + L-phenylalanine + ATP = L-phenylalanyl-tRNA(Phe) + AMP + diphosphate + H(+)</text>
        <dbReference type="Rhea" id="RHEA:19413"/>
        <dbReference type="Rhea" id="RHEA-COMP:9668"/>
        <dbReference type="Rhea" id="RHEA-COMP:9699"/>
        <dbReference type="ChEBI" id="CHEBI:15378"/>
        <dbReference type="ChEBI" id="CHEBI:30616"/>
        <dbReference type="ChEBI" id="CHEBI:33019"/>
        <dbReference type="ChEBI" id="CHEBI:58095"/>
        <dbReference type="ChEBI" id="CHEBI:78442"/>
        <dbReference type="ChEBI" id="CHEBI:78531"/>
        <dbReference type="ChEBI" id="CHEBI:456215"/>
        <dbReference type="EC" id="6.1.1.20"/>
    </reaction>
</comment>
<dbReference type="CDD" id="cd00496">
    <property type="entry name" value="PheRS_alpha_core"/>
    <property type="match status" value="1"/>
</dbReference>
<dbReference type="STRING" id="1797471.A3A71_02455"/>
<evidence type="ECO:0000256" key="3">
    <source>
        <dbReference type="ARBA" id="ARBA00022741"/>
    </source>
</evidence>
<evidence type="ECO:0000313" key="9">
    <source>
        <dbReference type="EMBL" id="OGD64882.1"/>
    </source>
</evidence>
<keyword evidence="2" id="KW-0436">Ligase</keyword>
<dbReference type="InterPro" id="IPR002319">
    <property type="entry name" value="Phenylalanyl-tRNA_Synthase"/>
</dbReference>
<gene>
    <name evidence="9" type="ORF">A3A71_02455</name>
</gene>
<organism evidence="9 10">
    <name type="scientific">Candidatus Berkelbacteria bacterium RIFCSPLOWO2_01_FULL_50_28</name>
    <dbReference type="NCBI Taxonomy" id="1797471"/>
    <lineage>
        <taxon>Bacteria</taxon>
        <taxon>Candidatus Berkelbacteria</taxon>
    </lineage>
</organism>
<dbReference type="EC" id="6.1.1.20" evidence="1"/>
<dbReference type="GO" id="GO:0004826">
    <property type="term" value="F:phenylalanine-tRNA ligase activity"/>
    <property type="evidence" value="ECO:0007669"/>
    <property type="project" value="UniProtKB-EC"/>
</dbReference>
<proteinExistence type="predicted"/>
<dbReference type="Pfam" id="PF01409">
    <property type="entry name" value="tRNA-synt_2d"/>
    <property type="match status" value="1"/>
</dbReference>
<dbReference type="GO" id="GO:0006432">
    <property type="term" value="P:phenylalanyl-tRNA aminoacylation"/>
    <property type="evidence" value="ECO:0007669"/>
    <property type="project" value="TreeGrafter"/>
</dbReference>
<dbReference type="PANTHER" id="PTHR11538:SF41">
    <property type="entry name" value="PHENYLALANINE--TRNA LIGASE, MITOCHONDRIAL"/>
    <property type="match status" value="1"/>
</dbReference>
<evidence type="ECO:0000256" key="7">
    <source>
        <dbReference type="ARBA" id="ARBA00049255"/>
    </source>
</evidence>
<evidence type="ECO:0000256" key="1">
    <source>
        <dbReference type="ARBA" id="ARBA00012814"/>
    </source>
</evidence>
<keyword evidence="5" id="KW-0648">Protein biosynthesis</keyword>
<dbReference type="InterPro" id="IPR006195">
    <property type="entry name" value="aa-tRNA-synth_II"/>
</dbReference>
<dbReference type="InterPro" id="IPR045864">
    <property type="entry name" value="aa-tRNA-synth_II/BPL/LPL"/>
</dbReference>
<dbReference type="GO" id="GO:0005524">
    <property type="term" value="F:ATP binding"/>
    <property type="evidence" value="ECO:0007669"/>
    <property type="project" value="UniProtKB-KW"/>
</dbReference>
<dbReference type="EMBL" id="MEZX01000002">
    <property type="protein sequence ID" value="OGD64882.1"/>
    <property type="molecule type" value="Genomic_DNA"/>
</dbReference>
<evidence type="ECO:0000256" key="5">
    <source>
        <dbReference type="ARBA" id="ARBA00022917"/>
    </source>
</evidence>
<evidence type="ECO:0000256" key="4">
    <source>
        <dbReference type="ARBA" id="ARBA00022840"/>
    </source>
</evidence>